<evidence type="ECO:0000313" key="2">
    <source>
        <dbReference type="EMBL" id="PZO15662.1"/>
    </source>
</evidence>
<dbReference type="Proteomes" id="UP000249354">
    <property type="component" value="Unassembled WGS sequence"/>
</dbReference>
<feature type="signal peptide" evidence="1">
    <location>
        <begin position="1"/>
        <end position="25"/>
    </location>
</feature>
<feature type="chain" id="PRO_5016168480" description="Outer membrane protein beta-barrel domain-containing protein" evidence="1">
    <location>
        <begin position="26"/>
        <end position="185"/>
    </location>
</feature>
<dbReference type="InterPro" id="IPR011250">
    <property type="entry name" value="OMP/PagP_B-barrel"/>
</dbReference>
<proteinExistence type="predicted"/>
<accession>A0A2W4U4A5</accession>
<name>A0A2W4U4A5_9CYAN</name>
<reference evidence="3" key="1">
    <citation type="submission" date="2018-04" db="EMBL/GenBank/DDBJ databases">
        <authorList>
            <person name="Cornet L."/>
        </authorList>
    </citation>
    <scope>NUCLEOTIDE SEQUENCE [LARGE SCALE GENOMIC DNA]</scope>
</reference>
<organism evidence="2 3">
    <name type="scientific">Leptolyngbya foveolarum</name>
    <dbReference type="NCBI Taxonomy" id="47253"/>
    <lineage>
        <taxon>Bacteria</taxon>
        <taxon>Bacillati</taxon>
        <taxon>Cyanobacteriota</taxon>
        <taxon>Cyanophyceae</taxon>
        <taxon>Leptolyngbyales</taxon>
        <taxon>Leptolyngbyaceae</taxon>
        <taxon>Leptolyngbya group</taxon>
        <taxon>Leptolyngbya</taxon>
    </lineage>
</organism>
<gene>
    <name evidence="2" type="ORF">DCF25_13440</name>
</gene>
<evidence type="ECO:0000256" key="1">
    <source>
        <dbReference type="SAM" id="SignalP"/>
    </source>
</evidence>
<keyword evidence="1" id="KW-0732">Signal</keyword>
<evidence type="ECO:0008006" key="4">
    <source>
        <dbReference type="Google" id="ProtNLM"/>
    </source>
</evidence>
<reference evidence="2 3" key="2">
    <citation type="submission" date="2018-06" db="EMBL/GenBank/DDBJ databases">
        <title>Metagenomic assembly of (sub)arctic Cyanobacteria and their associated microbiome from non-axenic cultures.</title>
        <authorList>
            <person name="Baurain D."/>
        </authorList>
    </citation>
    <scope>NUCLEOTIDE SEQUENCE [LARGE SCALE GENOMIC DNA]</scope>
    <source>
        <strain evidence="2">ULC129bin1</strain>
    </source>
</reference>
<sequence length="185" mass="19088">MKINFALLLPLAVLSIGALVSPAQANPTGNRATVAPTIVSQRSERTAQNTPARRVVGQPMKDGNYIGLGGSNNGAVVNGKYALSNNFSIRPGVTTSLTNDDGGDRGVAVLAPVTYDFNGNGNRRVQPFVGAGAGVTTGDGTNLEVVATAGTDVRLGNRYVLNGSVNYLPLDGQRVDVAAGLGYRF</sequence>
<dbReference type="Gene3D" id="2.40.160.20">
    <property type="match status" value="1"/>
</dbReference>
<dbReference type="EMBL" id="QBMC01000090">
    <property type="protein sequence ID" value="PZO15662.1"/>
    <property type="molecule type" value="Genomic_DNA"/>
</dbReference>
<protein>
    <recommendedName>
        <fullName evidence="4">Outer membrane protein beta-barrel domain-containing protein</fullName>
    </recommendedName>
</protein>
<dbReference type="AlphaFoldDB" id="A0A2W4U4A5"/>
<comment type="caution">
    <text evidence="2">The sequence shown here is derived from an EMBL/GenBank/DDBJ whole genome shotgun (WGS) entry which is preliminary data.</text>
</comment>
<evidence type="ECO:0000313" key="3">
    <source>
        <dbReference type="Proteomes" id="UP000249354"/>
    </source>
</evidence>
<dbReference type="SUPFAM" id="SSF56925">
    <property type="entry name" value="OMPA-like"/>
    <property type="match status" value="1"/>
</dbReference>